<protein>
    <submittedName>
        <fullName evidence="1">Uncharacterized protein</fullName>
    </submittedName>
</protein>
<reference evidence="1" key="1">
    <citation type="submission" date="2023-05" db="EMBL/GenBank/DDBJ databases">
        <authorList>
            <person name="Stuckert A."/>
        </authorList>
    </citation>
    <scope>NUCLEOTIDE SEQUENCE</scope>
</reference>
<dbReference type="Proteomes" id="UP001162483">
    <property type="component" value="Unassembled WGS sequence"/>
</dbReference>
<comment type="caution">
    <text evidence="1">The sequence shown here is derived from an EMBL/GenBank/DDBJ whole genome shotgun (WGS) entry which is preliminary data.</text>
</comment>
<evidence type="ECO:0000313" key="2">
    <source>
        <dbReference type="Proteomes" id="UP001162483"/>
    </source>
</evidence>
<evidence type="ECO:0000313" key="1">
    <source>
        <dbReference type="EMBL" id="CAI9593527.1"/>
    </source>
</evidence>
<keyword evidence="2" id="KW-1185">Reference proteome</keyword>
<name>A0ABN9FCF3_9NEOB</name>
<dbReference type="EMBL" id="CATNWA010016541">
    <property type="protein sequence ID" value="CAI9593527.1"/>
    <property type="molecule type" value="Genomic_DNA"/>
</dbReference>
<accession>A0ABN9FCF3</accession>
<sequence>MSINGQIGALPKQVDISKRHPHSLPVHAPCDTAEHRLQYGTSV</sequence>
<gene>
    <name evidence="1" type="ORF">SPARVUS_LOCUS11572704</name>
</gene>
<proteinExistence type="predicted"/>
<organism evidence="1 2">
    <name type="scientific">Staurois parvus</name>
    <dbReference type="NCBI Taxonomy" id="386267"/>
    <lineage>
        <taxon>Eukaryota</taxon>
        <taxon>Metazoa</taxon>
        <taxon>Chordata</taxon>
        <taxon>Craniata</taxon>
        <taxon>Vertebrata</taxon>
        <taxon>Euteleostomi</taxon>
        <taxon>Amphibia</taxon>
        <taxon>Batrachia</taxon>
        <taxon>Anura</taxon>
        <taxon>Neobatrachia</taxon>
        <taxon>Ranoidea</taxon>
        <taxon>Ranidae</taxon>
        <taxon>Staurois</taxon>
    </lineage>
</organism>